<evidence type="ECO:0000313" key="1">
    <source>
        <dbReference type="EMBL" id="GAA0607484.1"/>
    </source>
</evidence>
<dbReference type="Pfam" id="PF12840">
    <property type="entry name" value="HTH_20"/>
    <property type="match status" value="1"/>
</dbReference>
<gene>
    <name evidence="1" type="ORF">GCM10009547_06770</name>
</gene>
<dbReference type="CDD" id="cd00090">
    <property type="entry name" value="HTH_ARSR"/>
    <property type="match status" value="1"/>
</dbReference>
<dbReference type="SUPFAM" id="SSF46785">
    <property type="entry name" value="Winged helix' DNA-binding domain"/>
    <property type="match status" value="1"/>
</dbReference>
<organism evidence="1 2">
    <name type="scientific">Sporichthya brevicatena</name>
    <dbReference type="NCBI Taxonomy" id="171442"/>
    <lineage>
        <taxon>Bacteria</taxon>
        <taxon>Bacillati</taxon>
        <taxon>Actinomycetota</taxon>
        <taxon>Actinomycetes</taxon>
        <taxon>Sporichthyales</taxon>
        <taxon>Sporichthyaceae</taxon>
        <taxon>Sporichthya</taxon>
    </lineage>
</organism>
<reference evidence="1 2" key="1">
    <citation type="journal article" date="2019" name="Int. J. Syst. Evol. Microbiol.">
        <title>The Global Catalogue of Microorganisms (GCM) 10K type strain sequencing project: providing services to taxonomists for standard genome sequencing and annotation.</title>
        <authorList>
            <consortium name="The Broad Institute Genomics Platform"/>
            <consortium name="The Broad Institute Genome Sequencing Center for Infectious Disease"/>
            <person name="Wu L."/>
            <person name="Ma J."/>
        </authorList>
    </citation>
    <scope>NUCLEOTIDE SEQUENCE [LARGE SCALE GENOMIC DNA]</scope>
    <source>
        <strain evidence="1 2">JCM 10671</strain>
    </source>
</reference>
<dbReference type="InterPro" id="IPR036390">
    <property type="entry name" value="WH_DNA-bd_sf"/>
</dbReference>
<dbReference type="Gene3D" id="1.10.10.10">
    <property type="entry name" value="Winged helix-like DNA-binding domain superfamily/Winged helix DNA-binding domain"/>
    <property type="match status" value="1"/>
</dbReference>
<keyword evidence="2" id="KW-1185">Reference proteome</keyword>
<dbReference type="RefSeq" id="WP_344601604.1">
    <property type="nucleotide sequence ID" value="NZ_BAAAHE010000007.1"/>
</dbReference>
<accession>A0ABN1GAT9</accession>
<dbReference type="EMBL" id="BAAAHE010000007">
    <property type="protein sequence ID" value="GAA0607484.1"/>
    <property type="molecule type" value="Genomic_DNA"/>
</dbReference>
<dbReference type="InterPro" id="IPR036388">
    <property type="entry name" value="WH-like_DNA-bd_sf"/>
</dbReference>
<evidence type="ECO:0000313" key="2">
    <source>
        <dbReference type="Proteomes" id="UP001500957"/>
    </source>
</evidence>
<name>A0ABN1GAT9_9ACTN</name>
<comment type="caution">
    <text evidence="1">The sequence shown here is derived from an EMBL/GenBank/DDBJ whole genome shotgun (WGS) entry which is preliminary data.</text>
</comment>
<dbReference type="InterPro" id="IPR011991">
    <property type="entry name" value="ArsR-like_HTH"/>
</dbReference>
<proteinExistence type="predicted"/>
<sequence length="211" mass="22775">MVSDRRGAVLSALRAFGRAVAVEEIAAQLDLHPNTVRFHLRRLVADGLAEQAPDPRGGRGRPRLLFRPVTHRDSRNYLLLSRMLAQATAESGDVALAERTGDAWGQALLGETGARPSRRARGDDATRVAGHLTEILDSIGFAPEVAVAEDGLHVDLRHCPFLEVAREQPGLVCGMHRALIQGVLNGLDSGLQVTELRAFVEPGRCTASIAR</sequence>
<protein>
    <submittedName>
        <fullName evidence="1">Helix-turn-helix domain-containing protein</fullName>
    </submittedName>
</protein>
<dbReference type="Proteomes" id="UP001500957">
    <property type="component" value="Unassembled WGS sequence"/>
</dbReference>